<proteinExistence type="predicted"/>
<accession>D4Z920</accession>
<dbReference type="AlphaFoldDB" id="D4Z920"/>
<sequence length="286" mass="32659">MSLQAAEDIELERQQLHEQWKLRLERAGYETALVRRRYEAVDPDNRLVARTLERDWECALSAEQALRDEQQRALAEEPEHLTDADREAIRQLAQNIPALWSAASTTPRDRQTIARMLLERVEVLVLGETEHAELTCHWSGGVVTKHAFIRPVRRFEQLEHFDKLLARITQLRTHGATAQSIADILNTEGWAPPKKDSFNAPMIHRLLQRCGLGTTRPIWSGNVPRQHDGEVTLQEYADRVGAHRQTVYGWLRRGQIKGRLVKVGSQRIWLVNADDTSTGICTGESS</sequence>
<dbReference type="HOGENOM" id="CLU_975965_0_0_5"/>
<dbReference type="RefSeq" id="WP_013041689.1">
    <property type="nucleotide sequence ID" value="NC_014007.1"/>
</dbReference>
<name>D4Z920_SPHIU</name>
<keyword evidence="1" id="KW-0614">Plasmid</keyword>
<keyword evidence="1" id="KW-0238">DNA-binding</keyword>
<geneLocation type="plasmid" evidence="1 2">
    <name>pCHQ1</name>
</geneLocation>
<organism evidence="1 2">
    <name type="scientific">Sphingobium indicum (strain DSM 16413 / CCM 7287 / MTCC 6362 / UT26 / NBRC 101211 / UT26S)</name>
    <name type="common">Sphingobium japonicum</name>
    <dbReference type="NCBI Taxonomy" id="452662"/>
    <lineage>
        <taxon>Bacteria</taxon>
        <taxon>Pseudomonadati</taxon>
        <taxon>Pseudomonadota</taxon>
        <taxon>Alphaproteobacteria</taxon>
        <taxon>Sphingomonadales</taxon>
        <taxon>Sphingomonadaceae</taxon>
        <taxon>Sphingobium</taxon>
    </lineage>
</organism>
<dbReference type="GeneID" id="31785260"/>
<dbReference type="KEGG" id="sjp:SJA_P1-01500"/>
<gene>
    <name evidence="1" type="ordered locus">SJA_P1-01500</name>
</gene>
<dbReference type="GO" id="GO:0003677">
    <property type="term" value="F:DNA binding"/>
    <property type="evidence" value="ECO:0007669"/>
    <property type="project" value="UniProtKB-KW"/>
</dbReference>
<evidence type="ECO:0000313" key="1">
    <source>
        <dbReference type="EMBL" id="BAI99102.1"/>
    </source>
</evidence>
<dbReference type="Proteomes" id="UP000007753">
    <property type="component" value="Plasmid pCHQ1"/>
</dbReference>
<keyword evidence="2" id="KW-1185">Reference proteome</keyword>
<dbReference type="EMBL" id="AP010805">
    <property type="protein sequence ID" value="BAI99102.1"/>
    <property type="molecule type" value="Genomic_DNA"/>
</dbReference>
<protein>
    <submittedName>
        <fullName evidence="1">Putative DNA-binding protein</fullName>
    </submittedName>
</protein>
<evidence type="ECO:0000313" key="2">
    <source>
        <dbReference type="Proteomes" id="UP000007753"/>
    </source>
</evidence>
<reference evidence="1 2" key="1">
    <citation type="journal article" date="2010" name="J. Bacteriol.">
        <title>Complete genome sequence of the representative gamma-hexachlorocyclohexane-degrading bacterium Sphingobium japonicum UT26.</title>
        <authorList>
            <person name="Nagata Y."/>
            <person name="Ohtsubo Y."/>
            <person name="Endo R."/>
            <person name="Ichikawa N."/>
            <person name="Ankai A."/>
            <person name="Oguchi A."/>
            <person name="Fukui S."/>
            <person name="Fujita N."/>
            <person name="Tsuda M."/>
        </authorList>
    </citation>
    <scope>NUCLEOTIDE SEQUENCE [LARGE SCALE GENOMIC DNA]</scope>
    <source>
        <strain evidence="2">DSM 16413 / CCM 7287 / MTCC 6362 / UT26 / NBRC 101211 / UT26S</strain>
        <plasmid evidence="1 2">pCHQ1</plasmid>
    </source>
</reference>